<keyword evidence="3" id="KW-1185">Reference proteome</keyword>
<dbReference type="Proteomes" id="UP001429100">
    <property type="component" value="Unassembled WGS sequence"/>
</dbReference>
<dbReference type="AlphaFoldDB" id="A0A0S4TBQ1"/>
<proteinExistence type="predicted"/>
<dbReference type="OrthoDB" id="338403at2759"/>
<dbReference type="VEuPathDB" id="CryptoDB:CHUDEA2_3390"/>
<evidence type="ECO:0000313" key="3">
    <source>
        <dbReference type="Proteomes" id="UP001429100"/>
    </source>
</evidence>
<reference evidence="1" key="2">
    <citation type="submission" date="2015-08" db="EMBL/GenBank/DDBJ databases">
        <authorList>
            <person name="Babu N.S."/>
            <person name="Beckwith C.J."/>
            <person name="Beseler K.G."/>
            <person name="Brison A."/>
            <person name="Carone J.V."/>
            <person name="Caskin T.P."/>
            <person name="Diamond M."/>
            <person name="Durham M.E."/>
            <person name="Foxe J.M."/>
            <person name="Go M."/>
            <person name="Henderson B.A."/>
            <person name="Jones I.B."/>
            <person name="McGettigan J.A."/>
            <person name="Micheletti S.J."/>
            <person name="Nasrallah M.E."/>
            <person name="Ortiz D."/>
            <person name="Piller C.R."/>
            <person name="Privatt S.R."/>
            <person name="Schneider S.L."/>
            <person name="Sharp S."/>
            <person name="Smith T.C."/>
            <person name="Stanton J.D."/>
            <person name="Ullery H.E."/>
            <person name="Wilson R.J."/>
            <person name="Serrano M.G."/>
            <person name="Buck G."/>
            <person name="Lee V."/>
            <person name="Wang Y."/>
            <person name="Carvalho R."/>
            <person name="Voegtly L."/>
            <person name="Shi R."/>
            <person name="Duckworth R."/>
            <person name="Johnson A."/>
            <person name="Loviza R."/>
            <person name="Walstead R."/>
            <person name="Shah Z."/>
            <person name="Kiflezghi M."/>
            <person name="Wade K."/>
            <person name="Ball S.L."/>
            <person name="Bradley K.W."/>
            <person name="Asai D.J."/>
            <person name="Bowman C.A."/>
            <person name="Russell D.A."/>
            <person name="Pope W.H."/>
            <person name="Jacobs-Sera D."/>
            <person name="Hendrix R.W."/>
            <person name="Hatfull G.F."/>
        </authorList>
    </citation>
    <scope>NUCLEOTIDE SEQUENCE [LARGE SCALE GENOMIC DNA]</scope>
</reference>
<dbReference type="VEuPathDB" id="CryptoDB:Chro.20356"/>
<name>A0A0S4TBQ1_CRYHO</name>
<organism evidence="1">
    <name type="scientific">Cryptosporidium hominis</name>
    <dbReference type="NCBI Taxonomy" id="237895"/>
    <lineage>
        <taxon>Eukaryota</taxon>
        <taxon>Sar</taxon>
        <taxon>Alveolata</taxon>
        <taxon>Apicomplexa</taxon>
        <taxon>Conoidasida</taxon>
        <taxon>Coccidia</taxon>
        <taxon>Eucoccidiorida</taxon>
        <taxon>Eimeriorina</taxon>
        <taxon>Cryptosporidiidae</taxon>
        <taxon>Cryptosporidium</taxon>
    </lineage>
</organism>
<accession>A0A0S4TBQ1</accession>
<dbReference type="VEuPathDB" id="CryptoDB:ChTU502y2012_390g0125"/>
<dbReference type="EMBL" id="JTAI01000042">
    <property type="protein sequence ID" value="PPS94405.1"/>
    <property type="molecule type" value="Genomic_DNA"/>
</dbReference>
<dbReference type="Proteomes" id="UP000199752">
    <property type="component" value="Chromosome 2"/>
</dbReference>
<dbReference type="VEuPathDB" id="CryptoDB:GY17_00003510"/>
<evidence type="ECO:0000313" key="2">
    <source>
        <dbReference type="EMBL" id="PPS94405.1"/>
    </source>
</evidence>
<protein>
    <submittedName>
        <fullName evidence="1">Uncharacterized protein</fullName>
    </submittedName>
</protein>
<evidence type="ECO:0000313" key="1">
    <source>
        <dbReference type="EMBL" id="CUV04704.1"/>
    </source>
</evidence>
<dbReference type="EMBL" id="LN877948">
    <property type="protein sequence ID" value="CUV04704.1"/>
    <property type="molecule type" value="Genomic_DNA"/>
</dbReference>
<reference evidence="2 3" key="1">
    <citation type="submission" date="2014-11" db="EMBL/GenBank/DDBJ databases">
        <title>Comparative genomic analysis of Cryptosporidium hominis reveals occurrence of genetic recombination in virulent subtypes.</title>
        <authorList>
            <person name="Guo Y."/>
            <person name="Tang K."/>
            <person name="Frace M."/>
            <person name="Li N."/>
            <person name="Roellig D.M."/>
            <person name="Sammons S."/>
            <person name="Knipe K."/>
            <person name="Rowe L."/>
            <person name="Feng Y."/>
            <person name="Xiao L."/>
        </authorList>
    </citation>
    <scope>NUCLEOTIDE SEQUENCE [LARGE SCALE GENOMIC DNA]</scope>
    <source>
        <strain evidence="2">30976</strain>
    </source>
</reference>
<reference evidence="2 3" key="3">
    <citation type="submission" date="2017-10" db="EMBL/GenBank/DDBJ databases">
        <title>Consistent, comparative and evidence-based genome annotation and re-annotation for the closely-related species, Cryptosporidium parvum, C. hominis and C. tyzzeri.</title>
        <authorList>
            <person name="Baptista R.P."/>
            <person name="Li Y."/>
            <person name="Sateriale A."/>
            <person name="Striepen B."/>
            <person name="Kissinger J.C."/>
        </authorList>
    </citation>
    <scope>NUCLEOTIDE SEQUENCE [LARGE SCALE GENOMIC DNA]</scope>
    <source>
        <strain evidence="2">30976</strain>
    </source>
</reference>
<gene>
    <name evidence="1" type="ORF">CHUDEA2_3390</name>
    <name evidence="2" type="ORF">GY17_00003510</name>
</gene>
<sequence length="164" mass="18539">MYLEKENLHLLNGSFFRVNFKAISQGELKNILKACGLKSSTNTSSNQQIALLEGIRRYLLTEDLSELTDLSNPNNKSIESKRYTFDYKNIINEDTISLELILKSLRRSPLTLEKIMMSNSVSVSEIAECCSSYLNTPKSVFSNKIILDKIQLVLASLKIKNIVS</sequence>